<dbReference type="GeneID" id="66682584"/>
<dbReference type="SUPFAM" id="SSF53448">
    <property type="entry name" value="Nucleotide-diphospho-sugar transferases"/>
    <property type="match status" value="1"/>
</dbReference>
<dbReference type="RefSeq" id="WP_010911011.1">
    <property type="nucleotide sequence ID" value="NZ_LZTH01000001.1"/>
</dbReference>
<comment type="similarity">
    <text evidence="1">Belongs to the glycosyltransferase 2 family. WaaE/KdtX subfamily.</text>
</comment>
<sequence>MTRFASPVSALIICVNEADMIGPCLESIDFCAEIIIVDSGSTDGTIECVKSYIAKGYPIRLLHNDWPGFPRQRQFSLDHATQPWCLSIDPDERVDDQLRQSIVAITQAADDKISGWYIRRRDWLKGYGYAHRWVLHNRLMRLFRREGATIDLTARVHEAFQVPGETGTVEDGVLLHRREISVEEDLARANAYSSLKAVTLVEKGKKPGLVRLVLSPLGNFLKFYLAKRYFLCGRHGFVYSMSVMIYSFATEAKLYEASERDDPV</sequence>
<proteinExistence type="inferred from homology"/>
<feature type="domain" description="Glycosyltransferase 2-like" evidence="2">
    <location>
        <begin position="9"/>
        <end position="133"/>
    </location>
</feature>
<reference evidence="4" key="1">
    <citation type="submission" date="2016-06" db="EMBL/GenBank/DDBJ databases">
        <title>NZP2037 Pacbio-Illumina hybrid assembly.</title>
        <authorList>
            <person name="Ramsay J.P."/>
        </authorList>
    </citation>
    <scope>NUCLEOTIDE SEQUENCE [LARGE SCALE GENOMIC DNA]</scope>
    <source>
        <strain evidence="4">R7ANS::ICEMlSym2042</strain>
    </source>
</reference>
<accession>A0A1A5IM73</accession>
<dbReference type="GO" id="GO:0016740">
    <property type="term" value="F:transferase activity"/>
    <property type="evidence" value="ECO:0007669"/>
    <property type="project" value="UniProtKB-KW"/>
</dbReference>
<dbReference type="Proteomes" id="UP000093748">
    <property type="component" value="Unassembled WGS sequence"/>
</dbReference>
<dbReference type="CDD" id="cd02511">
    <property type="entry name" value="Beta4Glucosyltransferase"/>
    <property type="match status" value="1"/>
</dbReference>
<comment type="caution">
    <text evidence="3">The sequence shown here is derived from an EMBL/GenBank/DDBJ whole genome shotgun (WGS) entry which is preliminary data.</text>
</comment>
<evidence type="ECO:0000259" key="2">
    <source>
        <dbReference type="Pfam" id="PF00535"/>
    </source>
</evidence>
<dbReference type="PANTHER" id="PTHR43630:SF2">
    <property type="entry name" value="GLYCOSYLTRANSFERASE"/>
    <property type="match status" value="1"/>
</dbReference>
<dbReference type="InterPro" id="IPR029044">
    <property type="entry name" value="Nucleotide-diphossugar_trans"/>
</dbReference>
<dbReference type="Gene3D" id="3.90.550.10">
    <property type="entry name" value="Spore Coat Polysaccharide Biosynthesis Protein SpsA, Chain A"/>
    <property type="match status" value="1"/>
</dbReference>
<gene>
    <name evidence="3" type="ORF">BAE39_18020</name>
</gene>
<protein>
    <submittedName>
        <fullName evidence="3">Glucosyl transferase</fullName>
    </submittedName>
</protein>
<dbReference type="Pfam" id="PF00535">
    <property type="entry name" value="Glycos_transf_2"/>
    <property type="match status" value="1"/>
</dbReference>
<dbReference type="PANTHER" id="PTHR43630">
    <property type="entry name" value="POLY-BETA-1,6-N-ACETYL-D-GLUCOSAMINE SYNTHASE"/>
    <property type="match status" value="1"/>
</dbReference>
<dbReference type="OrthoDB" id="9815923at2"/>
<dbReference type="AlphaFoldDB" id="A0A1A5IM73"/>
<evidence type="ECO:0000313" key="4">
    <source>
        <dbReference type="Proteomes" id="UP000093748"/>
    </source>
</evidence>
<keyword evidence="3" id="KW-0808">Transferase</keyword>
<evidence type="ECO:0000256" key="1">
    <source>
        <dbReference type="ARBA" id="ARBA00038494"/>
    </source>
</evidence>
<evidence type="ECO:0000313" key="3">
    <source>
        <dbReference type="EMBL" id="OBP74254.1"/>
    </source>
</evidence>
<dbReference type="InterPro" id="IPR001173">
    <property type="entry name" value="Glyco_trans_2-like"/>
</dbReference>
<name>A0A1A5IM73_RHILI</name>
<dbReference type="EMBL" id="LZTJ01000023">
    <property type="protein sequence ID" value="OBP74254.1"/>
    <property type="molecule type" value="Genomic_DNA"/>
</dbReference>
<organism evidence="3 4">
    <name type="scientific">Rhizobium loti</name>
    <name type="common">Mesorhizobium loti</name>
    <dbReference type="NCBI Taxonomy" id="381"/>
    <lineage>
        <taxon>Bacteria</taxon>
        <taxon>Pseudomonadati</taxon>
        <taxon>Pseudomonadota</taxon>
        <taxon>Alphaproteobacteria</taxon>
        <taxon>Hyphomicrobiales</taxon>
        <taxon>Phyllobacteriaceae</taxon>
        <taxon>Mesorhizobium</taxon>
    </lineage>
</organism>